<dbReference type="InterPro" id="IPR006674">
    <property type="entry name" value="HD_domain"/>
</dbReference>
<dbReference type="InterPro" id="IPR003607">
    <property type="entry name" value="HD/PDEase_dom"/>
</dbReference>
<protein>
    <submittedName>
        <fullName evidence="3">HDIG domain-containing protein</fullName>
    </submittedName>
</protein>
<dbReference type="Pfam" id="PF07698">
    <property type="entry name" value="7TM-7TMR_HD"/>
    <property type="match status" value="1"/>
</dbReference>
<keyword evidence="1" id="KW-1133">Transmembrane helix</keyword>
<keyword evidence="1" id="KW-0472">Membrane</keyword>
<name>A0ABT6FGB3_9BACT</name>
<organism evidence="3 4">
    <name type="scientific">Paludisphaera mucosa</name>
    <dbReference type="NCBI Taxonomy" id="3030827"/>
    <lineage>
        <taxon>Bacteria</taxon>
        <taxon>Pseudomonadati</taxon>
        <taxon>Planctomycetota</taxon>
        <taxon>Planctomycetia</taxon>
        <taxon>Isosphaerales</taxon>
        <taxon>Isosphaeraceae</taxon>
        <taxon>Paludisphaera</taxon>
    </lineage>
</organism>
<dbReference type="CDD" id="cd00077">
    <property type="entry name" value="HDc"/>
    <property type="match status" value="1"/>
</dbReference>
<evidence type="ECO:0000256" key="1">
    <source>
        <dbReference type="SAM" id="Phobius"/>
    </source>
</evidence>
<feature type="transmembrane region" description="Helical" evidence="1">
    <location>
        <begin position="354"/>
        <end position="373"/>
    </location>
</feature>
<accession>A0ABT6FGB3</accession>
<reference evidence="3 4" key="1">
    <citation type="submission" date="2023-03" db="EMBL/GenBank/DDBJ databases">
        <title>Paludisphaera mucosa sp. nov. a novel planctomycete from northern fen.</title>
        <authorList>
            <person name="Ivanova A."/>
        </authorList>
    </citation>
    <scope>NUCLEOTIDE SEQUENCE [LARGE SCALE GENOMIC DNA]</scope>
    <source>
        <strain evidence="3 4">Pla2</strain>
    </source>
</reference>
<evidence type="ECO:0000313" key="4">
    <source>
        <dbReference type="Proteomes" id="UP001216907"/>
    </source>
</evidence>
<dbReference type="RefSeq" id="WP_277862855.1">
    <property type="nucleotide sequence ID" value="NZ_JARRAG010000002.1"/>
</dbReference>
<dbReference type="Pfam" id="PF07697">
    <property type="entry name" value="7TMR-HDED"/>
    <property type="match status" value="1"/>
</dbReference>
<dbReference type="PANTHER" id="PTHR36442">
    <property type="entry name" value="CYCLIC-DI-AMP PHOSPHODIESTERASE PGPH"/>
    <property type="match status" value="1"/>
</dbReference>
<proteinExistence type="predicted"/>
<evidence type="ECO:0000259" key="2">
    <source>
        <dbReference type="SMART" id="SM00471"/>
    </source>
</evidence>
<keyword evidence="4" id="KW-1185">Reference proteome</keyword>
<feature type="transmembrane region" description="Helical" evidence="1">
    <location>
        <begin position="478"/>
        <end position="499"/>
    </location>
</feature>
<dbReference type="EMBL" id="JARRAG010000002">
    <property type="protein sequence ID" value="MDG3006559.1"/>
    <property type="molecule type" value="Genomic_DNA"/>
</dbReference>
<evidence type="ECO:0000313" key="3">
    <source>
        <dbReference type="EMBL" id="MDG3006559.1"/>
    </source>
</evidence>
<comment type="caution">
    <text evidence="3">The sequence shown here is derived from an EMBL/GenBank/DDBJ whole genome shotgun (WGS) entry which is preliminary data.</text>
</comment>
<feature type="transmembrane region" description="Helical" evidence="1">
    <location>
        <begin position="323"/>
        <end position="342"/>
    </location>
</feature>
<dbReference type="NCBIfam" id="TIGR00277">
    <property type="entry name" value="HDIG"/>
    <property type="match status" value="1"/>
</dbReference>
<keyword evidence="1" id="KW-0812">Transmembrane</keyword>
<dbReference type="SUPFAM" id="SSF109604">
    <property type="entry name" value="HD-domain/PDEase-like"/>
    <property type="match status" value="1"/>
</dbReference>
<dbReference type="InterPro" id="IPR011621">
    <property type="entry name" value="Metal-dep_PHydrolase_7TM_intra"/>
</dbReference>
<gene>
    <name evidence="3" type="ORF">PZE19_22540</name>
</gene>
<dbReference type="Proteomes" id="UP001216907">
    <property type="component" value="Unassembled WGS sequence"/>
</dbReference>
<dbReference type="SMART" id="SM00471">
    <property type="entry name" value="HDc"/>
    <property type="match status" value="1"/>
</dbReference>
<dbReference type="Gene3D" id="1.10.3210.10">
    <property type="entry name" value="Hypothetical protein af1432"/>
    <property type="match status" value="1"/>
</dbReference>
<dbReference type="InterPro" id="IPR011624">
    <property type="entry name" value="Metal-dep_PHydrolase_7TM_extra"/>
</dbReference>
<dbReference type="InterPro" id="IPR052722">
    <property type="entry name" value="PgpH_phosphodiesterase"/>
</dbReference>
<sequence length="746" mass="82124">MSIGKRRPKPNRAQLRSFPSVTLQQNRTARQRARIVSFSLIALTVLVTSAIVHGSGPPFVYRLGQRPEREIRVKVKEFRIRNQTKTSNERQAAADQVPLVMINDPAPIKDLAERLDDLTVTIAKSQHYEDVDPTVVSTWKLKREAYLDVKAATDTPQRRDNLHVQIAKAFAPLLDAGVLGPGALPRNEESSRTLAIRDVGQSADEARIFPRERVVPERIVKPDGPVAKEFVAAFTPSRVGETLFQLVADRLDGRPTLSFDQEETARLREIARNAVGEKYDPFREGQVLVEQGQAIGEEQLILLRMEHDTAISELTYGEKFQRALGVLALVSSLFILAGFYVARHERRIASDLGRIAMLCALVVLCVGVVRLLANQAWNAELIPVAAAAMILAIAYNPNFGLMATFALSILTCMALGTGISHFLILLGGTAAGVLGLNDVRTRTKLIKVGATSAAVYLILTWAAGLWEHQPIELIRSDGLWRAGWGLMAGFFMGGSLPFLENAFGIVTGISLLELGDNTHPLLQELVRRAPGTHNHSITVGAIAEAAAERIGANGLLVRIGAYFHDIGKMLKPHYFIENQVGSTNRHANLAPAMSTLIIIGHVKDGVDLGRQHHLPERIIDLIEQHHGTTLVEYFYHEANRRNGGNPDAAVVQESAFRYPGPKPQTKEAGILMMSDCVESASRTLSEPTPSRIEGLVSELIDKRLRDGQFDESGLTLREIAEIRDSLIKSLIGIYHGRVKYPEQRTA</sequence>
<dbReference type="Pfam" id="PF01966">
    <property type="entry name" value="HD"/>
    <property type="match status" value="1"/>
</dbReference>
<dbReference type="PANTHER" id="PTHR36442:SF1">
    <property type="entry name" value="CYCLIC-DI-AMP PHOSPHODIESTERASE PGPH"/>
    <property type="match status" value="1"/>
</dbReference>
<dbReference type="InterPro" id="IPR006675">
    <property type="entry name" value="HDIG_dom"/>
</dbReference>
<feature type="transmembrane region" description="Helical" evidence="1">
    <location>
        <begin position="403"/>
        <end position="425"/>
    </location>
</feature>
<feature type="domain" description="HD/PDEase" evidence="2">
    <location>
        <begin position="528"/>
        <end position="618"/>
    </location>
</feature>
<feature type="transmembrane region" description="Helical" evidence="1">
    <location>
        <begin position="445"/>
        <end position="466"/>
    </location>
</feature>